<proteinExistence type="predicted"/>
<reference evidence="1 2" key="1">
    <citation type="journal article" date="2019" name="Genome Biol. Evol.">
        <title>Insights into the evolution of the New World diploid cottons (Gossypium, subgenus Houzingenia) based on genome sequencing.</title>
        <authorList>
            <person name="Grover C.E."/>
            <person name="Arick M.A. 2nd"/>
            <person name="Thrash A."/>
            <person name="Conover J.L."/>
            <person name="Sanders W.S."/>
            <person name="Peterson D.G."/>
            <person name="Frelichowski J.E."/>
            <person name="Scheffler J.A."/>
            <person name="Scheffler B.E."/>
            <person name="Wendel J.F."/>
        </authorList>
    </citation>
    <scope>NUCLEOTIDE SEQUENCE [LARGE SCALE GENOMIC DNA]</scope>
    <source>
        <strain evidence="1">27</strain>
        <tissue evidence="1">Leaf</tissue>
    </source>
</reference>
<protein>
    <submittedName>
        <fullName evidence="1">Uncharacterized protein</fullName>
    </submittedName>
</protein>
<comment type="caution">
    <text evidence="1">The sequence shown here is derived from an EMBL/GenBank/DDBJ whole genome shotgun (WGS) entry which is preliminary data.</text>
</comment>
<keyword evidence="2" id="KW-1185">Reference proteome</keyword>
<name>A0A7J8QVY8_GOSDV</name>
<dbReference type="Proteomes" id="UP000593561">
    <property type="component" value="Unassembled WGS sequence"/>
</dbReference>
<organism evidence="1 2">
    <name type="scientific">Gossypium davidsonii</name>
    <name type="common">Davidson's cotton</name>
    <name type="synonym">Gossypium klotzschianum subsp. davidsonii</name>
    <dbReference type="NCBI Taxonomy" id="34287"/>
    <lineage>
        <taxon>Eukaryota</taxon>
        <taxon>Viridiplantae</taxon>
        <taxon>Streptophyta</taxon>
        <taxon>Embryophyta</taxon>
        <taxon>Tracheophyta</taxon>
        <taxon>Spermatophyta</taxon>
        <taxon>Magnoliopsida</taxon>
        <taxon>eudicotyledons</taxon>
        <taxon>Gunneridae</taxon>
        <taxon>Pentapetalae</taxon>
        <taxon>rosids</taxon>
        <taxon>malvids</taxon>
        <taxon>Malvales</taxon>
        <taxon>Malvaceae</taxon>
        <taxon>Malvoideae</taxon>
        <taxon>Gossypium</taxon>
    </lineage>
</organism>
<dbReference type="EMBL" id="JABFAC010000001">
    <property type="protein sequence ID" value="MBA0605754.1"/>
    <property type="molecule type" value="Genomic_DNA"/>
</dbReference>
<sequence length="23" mass="2637">MAIHGTKLMQAKQILRHSKLFAN</sequence>
<dbReference type="AlphaFoldDB" id="A0A7J8QVY8"/>
<evidence type="ECO:0000313" key="1">
    <source>
        <dbReference type="EMBL" id="MBA0605754.1"/>
    </source>
</evidence>
<evidence type="ECO:0000313" key="2">
    <source>
        <dbReference type="Proteomes" id="UP000593561"/>
    </source>
</evidence>
<gene>
    <name evidence="1" type="ORF">Godav_018294</name>
</gene>
<accession>A0A7J8QVY8</accession>